<gene>
    <name evidence="9" type="primary">prsK</name>
    <name evidence="9" type="ORF">ACFQPS_19115</name>
</gene>
<dbReference type="GO" id="GO:0004673">
    <property type="term" value="F:protein histidine kinase activity"/>
    <property type="evidence" value="ECO:0007669"/>
    <property type="project" value="UniProtKB-EC"/>
</dbReference>
<dbReference type="InterPro" id="IPR036890">
    <property type="entry name" value="HATPase_C_sf"/>
</dbReference>
<dbReference type="PROSITE" id="PS50109">
    <property type="entry name" value="HIS_KIN"/>
    <property type="match status" value="1"/>
</dbReference>
<keyword evidence="7" id="KW-1133">Transmembrane helix</keyword>
<dbReference type="EMBL" id="JBHTCM010000028">
    <property type="protein sequence ID" value="MFC7335286.1"/>
    <property type="molecule type" value="Genomic_DNA"/>
</dbReference>
<evidence type="ECO:0000259" key="8">
    <source>
        <dbReference type="PROSITE" id="PS50109"/>
    </source>
</evidence>
<dbReference type="Gene3D" id="3.30.450.40">
    <property type="match status" value="1"/>
</dbReference>
<keyword evidence="7" id="KW-0472">Membrane</keyword>
<evidence type="ECO:0000256" key="1">
    <source>
        <dbReference type="ARBA" id="ARBA00000085"/>
    </source>
</evidence>
<dbReference type="RefSeq" id="WP_377361076.1">
    <property type="nucleotide sequence ID" value="NZ_JBHTCM010000028.1"/>
</dbReference>
<evidence type="ECO:0000313" key="9">
    <source>
        <dbReference type="EMBL" id="MFC7335286.1"/>
    </source>
</evidence>
<keyword evidence="7" id="KW-0812">Transmembrane</keyword>
<dbReference type="SUPFAM" id="SSF55874">
    <property type="entry name" value="ATPase domain of HSP90 chaperone/DNA topoisomerase II/histidine kinase"/>
    <property type="match status" value="1"/>
</dbReference>
<dbReference type="InterPro" id="IPR029016">
    <property type="entry name" value="GAF-like_dom_sf"/>
</dbReference>
<evidence type="ECO:0000256" key="5">
    <source>
        <dbReference type="ARBA" id="ARBA00022777"/>
    </source>
</evidence>
<feature type="domain" description="Histidine kinase" evidence="8">
    <location>
        <begin position="479"/>
        <end position="681"/>
    </location>
</feature>
<feature type="transmembrane region" description="Helical" evidence="7">
    <location>
        <begin position="264"/>
        <end position="282"/>
    </location>
</feature>
<comment type="caution">
    <text evidence="9">The sequence shown here is derived from an EMBL/GenBank/DDBJ whole genome shotgun (WGS) entry which is preliminary data.</text>
</comment>
<evidence type="ECO:0000256" key="7">
    <source>
        <dbReference type="SAM" id="Phobius"/>
    </source>
</evidence>
<dbReference type="InterPro" id="IPR005467">
    <property type="entry name" value="His_kinase_dom"/>
</dbReference>
<dbReference type="InterPro" id="IPR003594">
    <property type="entry name" value="HATPase_dom"/>
</dbReference>
<keyword evidence="6" id="KW-0902">Two-component regulatory system</keyword>
<feature type="transmembrane region" description="Helical" evidence="7">
    <location>
        <begin position="135"/>
        <end position="154"/>
    </location>
</feature>
<dbReference type="InterPro" id="IPR050980">
    <property type="entry name" value="2C_sensor_his_kinase"/>
</dbReference>
<feature type="transmembrane region" description="Helical" evidence="7">
    <location>
        <begin position="230"/>
        <end position="252"/>
    </location>
</feature>
<dbReference type="SUPFAM" id="SSF55781">
    <property type="entry name" value="GAF domain-like"/>
    <property type="match status" value="1"/>
</dbReference>
<feature type="transmembrane region" description="Helical" evidence="7">
    <location>
        <begin position="6"/>
        <end position="28"/>
    </location>
</feature>
<dbReference type="SMART" id="SM00065">
    <property type="entry name" value="GAF"/>
    <property type="match status" value="1"/>
</dbReference>
<keyword evidence="5 9" id="KW-0418">Kinase</keyword>
<dbReference type="PANTHER" id="PTHR44936">
    <property type="entry name" value="SENSOR PROTEIN CREC"/>
    <property type="match status" value="1"/>
</dbReference>
<evidence type="ECO:0000256" key="6">
    <source>
        <dbReference type="ARBA" id="ARBA00023012"/>
    </source>
</evidence>
<evidence type="ECO:0000313" key="10">
    <source>
        <dbReference type="Proteomes" id="UP001596456"/>
    </source>
</evidence>
<keyword evidence="4 9" id="KW-0808">Transferase</keyword>
<dbReference type="PRINTS" id="PR00344">
    <property type="entry name" value="BCTRLSENSOR"/>
</dbReference>
<feature type="transmembrane region" description="Helical" evidence="7">
    <location>
        <begin position="102"/>
        <end position="123"/>
    </location>
</feature>
<evidence type="ECO:0000256" key="4">
    <source>
        <dbReference type="ARBA" id="ARBA00022679"/>
    </source>
</evidence>
<reference evidence="10" key="1">
    <citation type="journal article" date="2019" name="Int. J. Syst. Evol. Microbiol.">
        <title>The Global Catalogue of Microorganisms (GCM) 10K type strain sequencing project: providing services to taxonomists for standard genome sequencing and annotation.</title>
        <authorList>
            <consortium name="The Broad Institute Genomics Platform"/>
            <consortium name="The Broad Institute Genome Sequencing Center for Infectious Disease"/>
            <person name="Wu L."/>
            <person name="Ma J."/>
        </authorList>
    </citation>
    <scope>NUCLEOTIDE SEQUENCE [LARGE SCALE GENOMIC DNA]</scope>
    <source>
        <strain evidence="10">CGMCC 1.16275</strain>
    </source>
</reference>
<dbReference type="Proteomes" id="UP001596456">
    <property type="component" value="Unassembled WGS sequence"/>
</dbReference>
<organism evidence="9 10">
    <name type="scientific">Rhodocista pekingensis</name>
    <dbReference type="NCBI Taxonomy" id="201185"/>
    <lineage>
        <taxon>Bacteria</taxon>
        <taxon>Pseudomonadati</taxon>
        <taxon>Pseudomonadota</taxon>
        <taxon>Alphaproteobacteria</taxon>
        <taxon>Rhodospirillales</taxon>
        <taxon>Azospirillaceae</taxon>
        <taxon>Rhodocista</taxon>
    </lineage>
</organism>
<dbReference type="InterPro" id="IPR014265">
    <property type="entry name" value="XrtA/PrsK"/>
</dbReference>
<proteinExistence type="predicted"/>
<sequence length="694" mass="74985">MVPLSLILTVSYGAATLAHVLLTVLILANWRRHPLTWLLLLAGMAGLAWAGSGLVGWSWFGIRGLPEFLGIARDLAWCLFLQRLILYLGADGPGRLPALLRWLPGLSAGLALAGLLLLGSGTFPLPPEVLGRLVPVAQLALALAGILLVENMVLNCPPDFRWAAKYFAIGLGGLFLYDFLLYADAALFVRVSTELALARGAVAALALAVIGVAVARSAGWAPRIHVSRRIAFYSMSFLVAGCYLLVMAAAGFYARRVGGDWGDFLGVLVLFCAIGLFAVLAASGRARAVARRFLAEHFYSHRHDYRQEWRRFIDALSQDGDRADLGERVIRAIAGIFEVPEGGLWLRTPYGVSLAASWNISRWRLDGAAMQLPPDDALVARLERERALHDLTKLGEAERPDWLAQVRRAWIAVPLVHRDALVGFAVLGTPRVPTRLTEEDRQLLLLLGRQAGSYLAERTLGEELAEVRRFAAFSRRVTYATHDLKNVAAQLSLLLDNARRCKDDPAFIADMLETVRHAVDRADVLLRRIGGGLDGNGAPEPAAVADALRQAVRRAGGGGRGVRLAGSVEAMVRVDVAEFTAALDHLLANAVEAAGPRGSIVVLGRRQETAVVIEVQDDGAGMSPEFLRDGLFRPFRSGKPGGYGIGVFEVRDFAHRAGGRLEVESRPGQGTTMRLVLPADGASDHPLKQAAGLD</sequence>
<dbReference type="PANTHER" id="PTHR44936:SF9">
    <property type="entry name" value="SENSOR PROTEIN CREC"/>
    <property type="match status" value="1"/>
</dbReference>
<dbReference type="InterPro" id="IPR004358">
    <property type="entry name" value="Sig_transdc_His_kin-like_C"/>
</dbReference>
<dbReference type="Pfam" id="PF01590">
    <property type="entry name" value="GAF"/>
    <property type="match status" value="1"/>
</dbReference>
<name>A0ABW2L2A1_9PROT</name>
<dbReference type="Gene3D" id="3.30.565.10">
    <property type="entry name" value="Histidine kinase-like ATPase, C-terminal domain"/>
    <property type="match status" value="1"/>
</dbReference>
<protein>
    <recommendedName>
        <fullName evidence="2">histidine kinase</fullName>
        <ecNumber evidence="2">2.7.13.3</ecNumber>
    </recommendedName>
</protein>
<feature type="transmembrane region" description="Helical" evidence="7">
    <location>
        <begin position="35"/>
        <end position="59"/>
    </location>
</feature>
<dbReference type="SMART" id="SM00387">
    <property type="entry name" value="HATPase_c"/>
    <property type="match status" value="1"/>
</dbReference>
<evidence type="ECO:0000256" key="3">
    <source>
        <dbReference type="ARBA" id="ARBA00022553"/>
    </source>
</evidence>
<dbReference type="Pfam" id="PF02518">
    <property type="entry name" value="HATPase_c"/>
    <property type="match status" value="1"/>
</dbReference>
<keyword evidence="10" id="KW-1185">Reference proteome</keyword>
<feature type="transmembrane region" description="Helical" evidence="7">
    <location>
        <begin position="195"/>
        <end position="218"/>
    </location>
</feature>
<evidence type="ECO:0000256" key="2">
    <source>
        <dbReference type="ARBA" id="ARBA00012438"/>
    </source>
</evidence>
<comment type="catalytic activity">
    <reaction evidence="1">
        <text>ATP + protein L-histidine = ADP + protein N-phospho-L-histidine.</text>
        <dbReference type="EC" id="2.7.13.3"/>
    </reaction>
</comment>
<keyword evidence="3" id="KW-0597">Phosphoprotein</keyword>
<dbReference type="InterPro" id="IPR003018">
    <property type="entry name" value="GAF"/>
</dbReference>
<feature type="transmembrane region" description="Helical" evidence="7">
    <location>
        <begin position="166"/>
        <end position="189"/>
    </location>
</feature>
<dbReference type="NCBIfam" id="TIGR02916">
    <property type="entry name" value="PEP_his_kin"/>
    <property type="match status" value="1"/>
</dbReference>
<accession>A0ABW2L2A1</accession>
<dbReference type="EC" id="2.7.13.3" evidence="2"/>